<comment type="caution">
    <text evidence="1">The sequence shown here is derived from an EMBL/GenBank/DDBJ whole genome shotgun (WGS) entry which is preliminary data.</text>
</comment>
<gene>
    <name evidence="1" type="ORF">ETF27_01350</name>
</gene>
<name>A0A5C8GN69_9BACT</name>
<dbReference type="Gene3D" id="3.40.50.10400">
    <property type="entry name" value="Hypothetical protein PA1492"/>
    <property type="match status" value="1"/>
</dbReference>
<accession>A0A5C8GN69</accession>
<dbReference type="Proteomes" id="UP000321612">
    <property type="component" value="Unassembled WGS sequence"/>
</dbReference>
<dbReference type="RefSeq" id="WP_147785362.1">
    <property type="nucleotide sequence ID" value="NZ_SDIK01000010.1"/>
</dbReference>
<organism evidence="1 2">
    <name type="scientific">Prevotella brunnea</name>
    <dbReference type="NCBI Taxonomy" id="2508867"/>
    <lineage>
        <taxon>Bacteria</taxon>
        <taxon>Pseudomonadati</taxon>
        <taxon>Bacteroidota</taxon>
        <taxon>Bacteroidia</taxon>
        <taxon>Bacteroidales</taxon>
        <taxon>Prevotellaceae</taxon>
        <taxon>Prevotella</taxon>
    </lineage>
</organism>
<reference evidence="2" key="1">
    <citation type="submission" date="2019-05" db="EMBL/GenBank/DDBJ databases">
        <title>Prevotella brunnea sp. nov., isolated from a wound of a patient.</title>
        <authorList>
            <person name="Buhl M."/>
        </authorList>
    </citation>
    <scope>NUCLEOTIDE SEQUENCE [LARGE SCALE GENOMIC DNA]</scope>
    <source>
        <strain evidence="2">A2672</strain>
    </source>
</reference>
<evidence type="ECO:0000313" key="2">
    <source>
        <dbReference type="Proteomes" id="UP000321612"/>
    </source>
</evidence>
<dbReference type="AlphaFoldDB" id="A0A5C8GN69"/>
<keyword evidence="2" id="KW-1185">Reference proteome</keyword>
<proteinExistence type="predicted"/>
<dbReference type="SUPFAM" id="SSF52309">
    <property type="entry name" value="N-(deoxy)ribosyltransferase-like"/>
    <property type="match status" value="1"/>
</dbReference>
<evidence type="ECO:0000313" key="1">
    <source>
        <dbReference type="EMBL" id="TXJ63171.1"/>
    </source>
</evidence>
<dbReference type="OrthoDB" id="1149194at2"/>
<dbReference type="InterPro" id="IPR025518">
    <property type="entry name" value="DUF4406"/>
</dbReference>
<dbReference type="EMBL" id="SDIK01000010">
    <property type="protein sequence ID" value="TXJ63171.1"/>
    <property type="molecule type" value="Genomic_DNA"/>
</dbReference>
<protein>
    <submittedName>
        <fullName evidence="1">DUF4406 domain-containing protein</fullName>
    </submittedName>
</protein>
<sequence>MNKKIYISGAIAHYDMDERKAAFKAAEERLKAKGYHPINPFNNGLPQPGDWRKHMKVDIGLLLQCDYIYMLKDWWVSKGAKLELDVATSCGIQPVFEEEERKTCCICGKEIEGIGNNPYPVRTEGRCCRYCNYTVVLPERIRLSKQDRYEQGKTDD</sequence>
<dbReference type="Pfam" id="PF14359">
    <property type="entry name" value="DUF4406"/>
    <property type="match status" value="1"/>
</dbReference>